<evidence type="ECO:0000313" key="3">
    <source>
        <dbReference type="Proteomes" id="UP000007322"/>
    </source>
</evidence>
<dbReference type="EMBL" id="CP003005">
    <property type="protein sequence ID" value="AEO58747.1"/>
    <property type="molecule type" value="Genomic_DNA"/>
</dbReference>
<proteinExistence type="predicted"/>
<feature type="compositionally biased region" description="Polar residues" evidence="1">
    <location>
        <begin position="146"/>
        <end position="160"/>
    </location>
</feature>
<accession>G2QH87</accession>
<feature type="region of interest" description="Disordered" evidence="1">
    <location>
        <begin position="127"/>
        <end position="160"/>
    </location>
</feature>
<dbReference type="GeneID" id="11513467"/>
<dbReference type="AlphaFoldDB" id="G2QH87"/>
<gene>
    <name evidence="2" type="ORF">MYCTH_2127797</name>
</gene>
<reference evidence="2 3" key="1">
    <citation type="journal article" date="2011" name="Nat. Biotechnol.">
        <title>Comparative genomic analysis of the thermophilic biomass-degrading fungi Myceliophthora thermophila and Thielavia terrestris.</title>
        <authorList>
            <person name="Berka R.M."/>
            <person name="Grigoriev I.V."/>
            <person name="Otillar R."/>
            <person name="Salamov A."/>
            <person name="Grimwood J."/>
            <person name="Reid I."/>
            <person name="Ishmael N."/>
            <person name="John T."/>
            <person name="Darmond C."/>
            <person name="Moisan M.-C."/>
            <person name="Henrissat B."/>
            <person name="Coutinho P.M."/>
            <person name="Lombard V."/>
            <person name="Natvig D.O."/>
            <person name="Lindquist E."/>
            <person name="Schmutz J."/>
            <person name="Lucas S."/>
            <person name="Harris P."/>
            <person name="Powlowski J."/>
            <person name="Bellemare A."/>
            <person name="Taylor D."/>
            <person name="Butler G."/>
            <person name="de Vries R.P."/>
            <person name="Allijn I.E."/>
            <person name="van den Brink J."/>
            <person name="Ushinsky S."/>
            <person name="Storms R."/>
            <person name="Powell A.J."/>
            <person name="Paulsen I.T."/>
            <person name="Elbourne L.D.H."/>
            <person name="Baker S.E."/>
            <person name="Magnuson J."/>
            <person name="LaBoissiere S."/>
            <person name="Clutterbuck A.J."/>
            <person name="Martinez D."/>
            <person name="Wogulis M."/>
            <person name="de Leon A.L."/>
            <person name="Rey M.W."/>
            <person name="Tsang A."/>
        </authorList>
    </citation>
    <scope>NUCLEOTIDE SEQUENCE [LARGE SCALE GENOMIC DNA]</scope>
    <source>
        <strain evidence="3">ATCC 42464 / BCRC 31852 / DSM 1799</strain>
    </source>
</reference>
<dbReference type="KEGG" id="mtm:MYCTH_2127797"/>
<organism evidence="2 3">
    <name type="scientific">Thermothelomyces thermophilus (strain ATCC 42464 / BCRC 31852 / DSM 1799)</name>
    <name type="common">Sporotrichum thermophile</name>
    <dbReference type="NCBI Taxonomy" id="573729"/>
    <lineage>
        <taxon>Eukaryota</taxon>
        <taxon>Fungi</taxon>
        <taxon>Dikarya</taxon>
        <taxon>Ascomycota</taxon>
        <taxon>Pezizomycotina</taxon>
        <taxon>Sordariomycetes</taxon>
        <taxon>Sordariomycetidae</taxon>
        <taxon>Sordariales</taxon>
        <taxon>Chaetomiaceae</taxon>
        <taxon>Thermothelomyces</taxon>
    </lineage>
</organism>
<dbReference type="VEuPathDB" id="FungiDB:MYCTH_2127797"/>
<evidence type="ECO:0000256" key="1">
    <source>
        <dbReference type="SAM" id="MobiDB-lite"/>
    </source>
</evidence>
<dbReference type="Proteomes" id="UP000007322">
    <property type="component" value="Chromosome 4"/>
</dbReference>
<evidence type="ECO:0000313" key="2">
    <source>
        <dbReference type="EMBL" id="AEO58747.1"/>
    </source>
</evidence>
<keyword evidence="3" id="KW-1185">Reference proteome</keyword>
<name>G2QH87_THET4</name>
<sequence length="160" mass="17590">MFLTCTKLGEKHSAEQARREFRRWSLAAKLSILIPAHVMEALWRLRECTQECQGPRGCPPDLDHSTSDRAAPQAGLILPLLNKEKTPSWQSVPVSPSKAVPKNYFQPTPFITDHSYLIARIGGSSSTVRSCRSPPPDAVDPITPNAPANSVRHSSSFMAS</sequence>
<protein>
    <submittedName>
        <fullName evidence="2">Uncharacterized protein</fullName>
    </submittedName>
</protein>
<dbReference type="HOGENOM" id="CLU_1653350_0_0_1"/>
<dbReference type="InParanoid" id="G2QH87"/>
<dbReference type="RefSeq" id="XP_003663992.1">
    <property type="nucleotide sequence ID" value="XM_003663944.1"/>
</dbReference>